<organism evidence="4 5">
    <name type="scientific">Nemorincola caseinilytica</name>
    <dbReference type="NCBI Taxonomy" id="2054315"/>
    <lineage>
        <taxon>Bacteria</taxon>
        <taxon>Pseudomonadati</taxon>
        <taxon>Bacteroidota</taxon>
        <taxon>Chitinophagia</taxon>
        <taxon>Chitinophagales</taxon>
        <taxon>Chitinophagaceae</taxon>
        <taxon>Nemorincola</taxon>
    </lineage>
</organism>
<dbReference type="NCBIfam" id="TIGR00086">
    <property type="entry name" value="smpB"/>
    <property type="match status" value="1"/>
</dbReference>
<dbReference type="InterPro" id="IPR023620">
    <property type="entry name" value="SmpB"/>
</dbReference>
<protein>
    <recommendedName>
        <fullName evidence="3">SsrA-binding protein</fullName>
    </recommendedName>
    <alternativeName>
        <fullName evidence="3">Small protein B</fullName>
    </alternativeName>
</protein>
<comment type="subcellular location">
    <subcellularLocation>
        <location evidence="3">Cytoplasm</location>
    </subcellularLocation>
    <text evidence="3">The tmRNA-SmpB complex associates with stalled 70S ribosomes.</text>
</comment>
<dbReference type="InterPro" id="IPR020081">
    <property type="entry name" value="SsrA-bd_prot_CS"/>
</dbReference>
<dbReference type="NCBIfam" id="NF003843">
    <property type="entry name" value="PRK05422.1"/>
    <property type="match status" value="1"/>
</dbReference>
<dbReference type="Proteomes" id="UP001500067">
    <property type="component" value="Unassembled WGS sequence"/>
</dbReference>
<dbReference type="Gene3D" id="2.40.280.10">
    <property type="match status" value="1"/>
</dbReference>
<dbReference type="EMBL" id="BAABFA010000024">
    <property type="protein sequence ID" value="GAA4469833.1"/>
    <property type="molecule type" value="Genomic_DNA"/>
</dbReference>
<reference evidence="5" key="1">
    <citation type="journal article" date="2019" name="Int. J. Syst. Evol. Microbiol.">
        <title>The Global Catalogue of Microorganisms (GCM) 10K type strain sequencing project: providing services to taxonomists for standard genome sequencing and annotation.</title>
        <authorList>
            <consortium name="The Broad Institute Genomics Platform"/>
            <consortium name="The Broad Institute Genome Sequencing Center for Infectious Disease"/>
            <person name="Wu L."/>
            <person name="Ma J."/>
        </authorList>
    </citation>
    <scope>NUCLEOTIDE SEQUENCE [LARGE SCALE GENOMIC DNA]</scope>
    <source>
        <strain evidence="5">JCM 32105</strain>
    </source>
</reference>
<dbReference type="HAMAP" id="MF_00023">
    <property type="entry name" value="SmpB"/>
    <property type="match status" value="1"/>
</dbReference>
<accession>A0ABP8NMW7</accession>
<sequence length="148" mass="17085">MPENIYIKNRPATFEYAIEDRLKAGIVLTGSEIKSIRQGKVSFNDSYCLFDDGELWVKSLHIAEYVNAGYAGHVAVHDRKLLLTKKEIKKWQNKVKEKGYSIVPLAVFINENGYAKVEIGLGKGKKLHDKRETIKNRDVEREMKRYLK</sequence>
<evidence type="ECO:0000256" key="2">
    <source>
        <dbReference type="ARBA" id="ARBA00022884"/>
    </source>
</evidence>
<keyword evidence="1 3" id="KW-0963">Cytoplasm</keyword>
<comment type="function">
    <text evidence="3">Required for rescue of stalled ribosomes mediated by trans-translation. Binds to transfer-messenger RNA (tmRNA), required for stable association of tmRNA with ribosomes. tmRNA and SmpB together mimic tRNA shape, replacing the anticodon stem-loop with SmpB. tmRNA is encoded by the ssrA gene; the 2 termini fold to resemble tRNA(Ala) and it encodes a 'tag peptide', a short internal open reading frame. During trans-translation Ala-aminoacylated tmRNA acts like a tRNA, entering the A-site of stalled ribosomes, displacing the stalled mRNA. The ribosome then switches to translate the ORF on the tmRNA; the nascent peptide is terminated with the 'tag peptide' encoded by the tmRNA and targeted for degradation. The ribosome is freed to recommence translation, which seems to be the essential function of trans-translation.</text>
</comment>
<keyword evidence="5" id="KW-1185">Reference proteome</keyword>
<comment type="caution">
    <text evidence="4">The sequence shown here is derived from an EMBL/GenBank/DDBJ whole genome shotgun (WGS) entry which is preliminary data.</text>
</comment>
<evidence type="ECO:0000256" key="3">
    <source>
        <dbReference type="HAMAP-Rule" id="MF_00023"/>
    </source>
</evidence>
<dbReference type="PANTHER" id="PTHR30308:SF2">
    <property type="entry name" value="SSRA-BINDING PROTEIN"/>
    <property type="match status" value="1"/>
</dbReference>
<dbReference type="PANTHER" id="PTHR30308">
    <property type="entry name" value="TMRNA-BINDING COMPONENT OF TRANS-TRANSLATION TAGGING COMPLEX"/>
    <property type="match status" value="1"/>
</dbReference>
<keyword evidence="2 3" id="KW-0694">RNA-binding</keyword>
<name>A0ABP8NMW7_9BACT</name>
<dbReference type="RefSeq" id="WP_345085041.1">
    <property type="nucleotide sequence ID" value="NZ_BAABFA010000024.1"/>
</dbReference>
<gene>
    <name evidence="3 4" type="primary">smpB</name>
    <name evidence="4" type="ORF">GCM10023093_29980</name>
</gene>
<dbReference type="InterPro" id="IPR000037">
    <property type="entry name" value="SsrA-bd_prot"/>
</dbReference>
<dbReference type="Pfam" id="PF01668">
    <property type="entry name" value="SmpB"/>
    <property type="match status" value="1"/>
</dbReference>
<evidence type="ECO:0000313" key="4">
    <source>
        <dbReference type="EMBL" id="GAA4469833.1"/>
    </source>
</evidence>
<evidence type="ECO:0000256" key="1">
    <source>
        <dbReference type="ARBA" id="ARBA00022490"/>
    </source>
</evidence>
<comment type="similarity">
    <text evidence="3">Belongs to the SmpB family.</text>
</comment>
<dbReference type="PROSITE" id="PS01317">
    <property type="entry name" value="SSRP"/>
    <property type="match status" value="1"/>
</dbReference>
<dbReference type="SUPFAM" id="SSF74982">
    <property type="entry name" value="Small protein B (SmpB)"/>
    <property type="match status" value="1"/>
</dbReference>
<proteinExistence type="inferred from homology"/>
<evidence type="ECO:0000313" key="5">
    <source>
        <dbReference type="Proteomes" id="UP001500067"/>
    </source>
</evidence>